<dbReference type="OrthoDB" id="4334293at2"/>
<accession>A0A0J6XW31</accession>
<dbReference type="InterPro" id="IPR046295">
    <property type="entry name" value="DUF6332"/>
</dbReference>
<dbReference type="RefSeq" id="WP_048475126.1">
    <property type="nucleotide sequence ID" value="NZ_JBIRUD010000011.1"/>
</dbReference>
<keyword evidence="3" id="KW-1185">Reference proteome</keyword>
<gene>
    <name evidence="2" type="ORF">ACS04_04255</name>
</gene>
<name>A0A0J6XW31_9ACTN</name>
<protein>
    <submittedName>
        <fullName evidence="2">Uncharacterized protein</fullName>
    </submittedName>
</protein>
<dbReference type="PATRIC" id="fig|66430.4.peg.2221"/>
<dbReference type="Pfam" id="PF19857">
    <property type="entry name" value="DUF6332"/>
    <property type="match status" value="1"/>
</dbReference>
<comment type="caution">
    <text evidence="2">The sequence shown here is derived from an EMBL/GenBank/DDBJ whole genome shotgun (WGS) entry which is preliminary data.</text>
</comment>
<dbReference type="AlphaFoldDB" id="A0A0J6XW31"/>
<dbReference type="EMBL" id="LFML01000016">
    <property type="protein sequence ID" value="KMO98953.1"/>
    <property type="molecule type" value="Genomic_DNA"/>
</dbReference>
<dbReference type="Proteomes" id="UP000035932">
    <property type="component" value="Unassembled WGS sequence"/>
</dbReference>
<evidence type="ECO:0000313" key="3">
    <source>
        <dbReference type="Proteomes" id="UP000035932"/>
    </source>
</evidence>
<proteinExistence type="predicted"/>
<reference evidence="2 3" key="1">
    <citation type="submission" date="2015-06" db="EMBL/GenBank/DDBJ databases">
        <title>Recapitulation of the evolution of biosynthetic gene clusters reveals hidden chemical diversity on bacterial genomes.</title>
        <authorList>
            <person name="Cruz-Morales P."/>
            <person name="Martinez-Guerrero C."/>
            <person name="Morales-Escalante M.A."/>
            <person name="Yanez-Guerra L.A."/>
            <person name="Kopp J.F."/>
            <person name="Feldmann J."/>
            <person name="Ramos-Aboites H.E."/>
            <person name="Barona-Gomez F."/>
        </authorList>
    </citation>
    <scope>NUCLEOTIDE SEQUENCE [LARGE SCALE GENOMIC DNA]</scope>
    <source>
        <strain evidence="2 3">ATCC 31245</strain>
    </source>
</reference>
<feature type="transmembrane region" description="Helical" evidence="1">
    <location>
        <begin position="49"/>
        <end position="67"/>
    </location>
</feature>
<sequence length="83" mass="8812">MGRRTQADRDAITTEIGYAFLSGCFAAALVFGAVYGPALVFDVTPTVDAALKLAAGVLAGAVFLLRITHVLWRFARRPENDGA</sequence>
<organism evidence="2 3">
    <name type="scientific">Streptomyces roseus</name>
    <dbReference type="NCBI Taxonomy" id="66430"/>
    <lineage>
        <taxon>Bacteria</taxon>
        <taxon>Bacillati</taxon>
        <taxon>Actinomycetota</taxon>
        <taxon>Actinomycetes</taxon>
        <taxon>Kitasatosporales</taxon>
        <taxon>Streptomycetaceae</taxon>
        <taxon>Streptomyces</taxon>
    </lineage>
</organism>
<keyword evidence="1" id="KW-1133">Transmembrane helix</keyword>
<feature type="transmembrane region" description="Helical" evidence="1">
    <location>
        <begin position="16"/>
        <end position="37"/>
    </location>
</feature>
<keyword evidence="1" id="KW-0812">Transmembrane</keyword>
<keyword evidence="1" id="KW-0472">Membrane</keyword>
<evidence type="ECO:0000313" key="2">
    <source>
        <dbReference type="EMBL" id="KMO98953.1"/>
    </source>
</evidence>
<evidence type="ECO:0000256" key="1">
    <source>
        <dbReference type="SAM" id="Phobius"/>
    </source>
</evidence>